<name>A0A0A8X8V0_MESS1</name>
<keyword evidence="3" id="KW-1185">Reference proteome</keyword>
<feature type="transmembrane region" description="Helical" evidence="1">
    <location>
        <begin position="218"/>
        <end position="238"/>
    </location>
</feature>
<dbReference type="EMBL" id="BASE01000083">
    <property type="protein sequence ID" value="GAM15432.1"/>
    <property type="molecule type" value="Genomic_DNA"/>
</dbReference>
<keyword evidence="1" id="KW-1133">Transmembrane helix</keyword>
<dbReference type="RefSeq" id="WP_041967088.1">
    <property type="nucleotide sequence ID" value="NZ_BASE01000083.1"/>
</dbReference>
<keyword evidence="1" id="KW-0472">Membrane</keyword>
<feature type="transmembrane region" description="Helical" evidence="1">
    <location>
        <begin position="244"/>
        <end position="262"/>
    </location>
</feature>
<feature type="transmembrane region" description="Helical" evidence="1">
    <location>
        <begin position="123"/>
        <end position="142"/>
    </location>
</feature>
<comment type="caution">
    <text evidence="2">The sequence shown here is derived from an EMBL/GenBank/DDBJ whole genome shotgun (WGS) entry which is preliminary data.</text>
</comment>
<evidence type="ECO:0000256" key="1">
    <source>
        <dbReference type="SAM" id="Phobius"/>
    </source>
</evidence>
<feature type="transmembrane region" description="Helical" evidence="1">
    <location>
        <begin position="148"/>
        <end position="171"/>
    </location>
</feature>
<dbReference type="OrthoDB" id="140324at2"/>
<dbReference type="AlphaFoldDB" id="A0A0A8X8V0"/>
<accession>A0A0A8X8V0</accession>
<keyword evidence="1" id="KW-0812">Transmembrane</keyword>
<evidence type="ECO:0000313" key="2">
    <source>
        <dbReference type="EMBL" id="GAM15432.1"/>
    </source>
</evidence>
<gene>
    <name evidence="2" type="ORF">SAMD00020551_3589</name>
</gene>
<reference evidence="2 3" key="1">
    <citation type="submission" date="2013-06" db="EMBL/GenBank/DDBJ databases">
        <title>Whole genome shotgun sequence of Bacillus selenatarsenatis SF-1.</title>
        <authorList>
            <person name="Kuroda M."/>
            <person name="Sei K."/>
            <person name="Yamashita M."/>
            <person name="Ike M."/>
        </authorList>
    </citation>
    <scope>NUCLEOTIDE SEQUENCE [LARGE SCALE GENOMIC DNA]</scope>
    <source>
        <strain evidence="2 3">SF-1</strain>
    </source>
</reference>
<proteinExistence type="predicted"/>
<feature type="transmembrane region" description="Helical" evidence="1">
    <location>
        <begin position="359"/>
        <end position="382"/>
    </location>
</feature>
<evidence type="ECO:0000313" key="3">
    <source>
        <dbReference type="Proteomes" id="UP000031014"/>
    </source>
</evidence>
<feature type="transmembrane region" description="Helical" evidence="1">
    <location>
        <begin position="320"/>
        <end position="339"/>
    </location>
</feature>
<sequence length="392" mass="45350">MGITYNSQLKLHQLVFREEKQNYIVEDTITNEFYEMPKVCIEAIKLIQDNVPLNEIEINLKKQYADEEIDIIEFVNQLVELEIVCELDGEKVSINIVNKKDAGFQWVPERLGQILFNDTTTKIYVGMLIASIMMFIFDPGLIPHFKDIFIFELMIENVAAIILITLILVLLHEFGHIIAIRGEGLNAKLELGHRLFFAVLETDLTQAWKLPPQKRNKLLYAGMYIDIVVIFTSLILLLVSTDGLLSGVLGIVVFNTLIRLIYQLCVFMKTDFYYIIENITGCYNLMENGQHYLSKRIPFIKTSHATVSFSGEEKVIRRYAYFYIIGILLTLIITAYYYIPQLIFAVNEIMLPGFFEPITSIRFWDSVVFLLQILLVSGLLIYSWTKKYRLSS</sequence>
<dbReference type="Proteomes" id="UP000031014">
    <property type="component" value="Unassembled WGS sequence"/>
</dbReference>
<organism evidence="2 3">
    <name type="scientific">Mesobacillus selenatarsenatis (strain DSM 18680 / JCM 14380 / FERM P-15431 / SF-1)</name>
    <dbReference type="NCBI Taxonomy" id="1321606"/>
    <lineage>
        <taxon>Bacteria</taxon>
        <taxon>Bacillati</taxon>
        <taxon>Bacillota</taxon>
        <taxon>Bacilli</taxon>
        <taxon>Bacillales</taxon>
        <taxon>Bacillaceae</taxon>
        <taxon>Mesobacillus</taxon>
    </lineage>
</organism>
<dbReference type="STRING" id="1321606.SAMD00020551_3589"/>
<protein>
    <submittedName>
        <fullName evidence="2">Uncharacterized protein</fullName>
    </submittedName>
</protein>